<protein>
    <submittedName>
        <fullName evidence="3">TRSP domain C terminus to PRTase_2</fullName>
    </submittedName>
</protein>
<dbReference type="STRING" id="2017.SAMN05444320_104281"/>
<evidence type="ECO:0000259" key="2">
    <source>
        <dbReference type="Pfam" id="PF15609"/>
    </source>
</evidence>
<organism evidence="3 4">
    <name type="scientific">Streptoalloteichus hindustanus</name>
    <dbReference type="NCBI Taxonomy" id="2017"/>
    <lineage>
        <taxon>Bacteria</taxon>
        <taxon>Bacillati</taxon>
        <taxon>Actinomycetota</taxon>
        <taxon>Actinomycetes</taxon>
        <taxon>Pseudonocardiales</taxon>
        <taxon>Pseudonocardiaceae</taxon>
        <taxon>Streptoalloteichus</taxon>
    </lineage>
</organism>
<dbReference type="Pfam" id="PF12500">
    <property type="entry name" value="TRSP"/>
    <property type="match status" value="1"/>
</dbReference>
<dbReference type="InterPro" id="IPR029057">
    <property type="entry name" value="PRTase-like"/>
</dbReference>
<reference evidence="3 4" key="1">
    <citation type="submission" date="2016-11" db="EMBL/GenBank/DDBJ databases">
        <authorList>
            <person name="Jaros S."/>
            <person name="Januszkiewicz K."/>
            <person name="Wedrychowicz H."/>
        </authorList>
    </citation>
    <scope>NUCLEOTIDE SEQUENCE [LARGE SCALE GENOMIC DNA]</scope>
    <source>
        <strain evidence="3 4">DSM 44523</strain>
    </source>
</reference>
<sequence>MLRQADRRVPGDPERGWWGGRWVSRHLGIALEPTGGVDPRTLVGLAVRRNPRRAHLLVSTVLGKYLPAPPRVVHGAAVALARRVREHLGARSTTVLGYAETATALGHVVADVLDAPYAHSTRRSLSGAAPWACFDEPHSHAPAHHLLPAASDVLATDAPLVLVDDELSTGTTVMNTITALHERCPRAHYLVAVLVDVRSALDQQRLCQRVAALGARLDVVALARGAIELPDDVLARAAALVARSEERVRVPAARHPRDALHRVELAWPVGVPESGRHGFLPEHRRRLAAALPALAERVSRTVTGPRVLVLGCEELMYLPLRLAMALPPLLPRGSAVLTAATARSPILVVDEPGYPVRSGLAFPAHGGSTDAVGERYVYNVAASPADNTFDDIVVVVDEDADTPALHAPGGLLGQLRGLCGRVTLVVLPCYRAR</sequence>
<dbReference type="EMBL" id="FQVN01000004">
    <property type="protein sequence ID" value="SHF61433.1"/>
    <property type="molecule type" value="Genomic_DNA"/>
</dbReference>
<evidence type="ECO:0000259" key="1">
    <source>
        <dbReference type="Pfam" id="PF12500"/>
    </source>
</evidence>
<dbReference type="Proteomes" id="UP000184501">
    <property type="component" value="Unassembled WGS sequence"/>
</dbReference>
<dbReference type="PIRSF" id="PIRSF020967">
    <property type="entry name" value="UCP020967"/>
    <property type="match status" value="1"/>
</dbReference>
<dbReference type="InterPro" id="IPR022537">
    <property type="entry name" value="TRSP_dom"/>
</dbReference>
<dbReference type="RefSeq" id="WP_073483228.1">
    <property type="nucleotide sequence ID" value="NZ_FQVN01000004.1"/>
</dbReference>
<dbReference type="InterPro" id="IPR041688">
    <property type="entry name" value="PRTase_2"/>
</dbReference>
<proteinExistence type="predicted"/>
<dbReference type="AlphaFoldDB" id="A0A1M5D300"/>
<dbReference type="InterPro" id="IPR000836">
    <property type="entry name" value="PRTase_dom"/>
</dbReference>
<accession>A0A1M5D300</accession>
<dbReference type="Gene3D" id="3.40.50.2020">
    <property type="match status" value="1"/>
</dbReference>
<keyword evidence="4" id="KW-1185">Reference proteome</keyword>
<dbReference type="Pfam" id="PF15609">
    <property type="entry name" value="PRTase_2"/>
    <property type="match status" value="1"/>
</dbReference>
<evidence type="ECO:0000313" key="3">
    <source>
        <dbReference type="EMBL" id="SHF61433.1"/>
    </source>
</evidence>
<gene>
    <name evidence="3" type="ORF">SAMN05444320_104281</name>
</gene>
<name>A0A1M5D300_STRHI</name>
<dbReference type="SUPFAM" id="SSF53271">
    <property type="entry name" value="PRTase-like"/>
    <property type="match status" value="1"/>
</dbReference>
<dbReference type="InterPro" id="IPR011214">
    <property type="entry name" value="UCP020967"/>
</dbReference>
<evidence type="ECO:0000313" key="4">
    <source>
        <dbReference type="Proteomes" id="UP000184501"/>
    </source>
</evidence>
<feature type="domain" description="TRSP" evidence="1">
    <location>
        <begin position="273"/>
        <end position="405"/>
    </location>
</feature>
<feature type="domain" description="Orotate phosphoribosyltransferase-like" evidence="2">
    <location>
        <begin position="42"/>
        <end position="225"/>
    </location>
</feature>
<dbReference type="CDD" id="cd06223">
    <property type="entry name" value="PRTases_typeI"/>
    <property type="match status" value="1"/>
</dbReference>